<evidence type="ECO:0000313" key="1">
    <source>
        <dbReference type="EMBL" id="KAK6207632.1"/>
    </source>
</evidence>
<keyword evidence="2" id="KW-1185">Reference proteome</keyword>
<sequence>MLSINYRPGPGAAAVKDNPSRRGRLWDSFIELRLHEKEDKFRLRFELSISNSEVMQVDLRTRPSPVSFKLFADADSPLAASVPGRPALWDTSSEAAYSFLSRCISECDSNHTCTQPLSDISFPCKPPRRLIKIDDGDAGLHLKLIQTSSLAEFPRYCALSYCWDNPARHAQKKPLRSTLGTYESVINPTGLPRTVADADGDDDKLSEIAAMGDIYANPYLTLTPFIAGGSDDGFLAPRENPFLSPPIPDIRSGGAPVDVKLVPSSRGLLNPSTLKARAAGEPSPREYITAMELRELFPSLSLADSEPDGDLGYRWPWVAEHCSSRILSVLGDKALAIHAIKYSHRDGNRTYDAGVWLRNIKVGAPAIRRHPRTPFEIDRFRRHTTAAAPPRSPLGPDCHLTAVSAST</sequence>
<dbReference type="PANTHER" id="PTHR33112">
    <property type="entry name" value="DOMAIN PROTEIN, PUTATIVE-RELATED"/>
    <property type="match status" value="1"/>
</dbReference>
<evidence type="ECO:0000313" key="2">
    <source>
        <dbReference type="Proteomes" id="UP001327957"/>
    </source>
</evidence>
<reference evidence="1 2" key="1">
    <citation type="submission" date="2023-04" db="EMBL/GenBank/DDBJ databases">
        <title>Colletotrichum tabacum stain YC1 causing leaf anthracnose on Nicotiana tabacum(L.) cv.</title>
        <authorList>
            <person name="Ji Z."/>
            <person name="Wang M."/>
            <person name="Zhang J."/>
            <person name="Wang N."/>
            <person name="Zhou Z."/>
        </authorList>
    </citation>
    <scope>NUCLEOTIDE SEQUENCE [LARGE SCALE GENOMIC DNA]</scope>
    <source>
        <strain evidence="1 2">YC1</strain>
    </source>
</reference>
<gene>
    <name evidence="1" type="ORF">QIS74_12713</name>
</gene>
<proteinExistence type="predicted"/>
<comment type="caution">
    <text evidence="1">The sequence shown here is derived from an EMBL/GenBank/DDBJ whole genome shotgun (WGS) entry which is preliminary data.</text>
</comment>
<name>A0AAV9SUT5_9PEZI</name>
<dbReference type="EMBL" id="JASAOK010000053">
    <property type="protein sequence ID" value="KAK6207632.1"/>
    <property type="molecule type" value="Genomic_DNA"/>
</dbReference>
<dbReference type="PANTHER" id="PTHR33112:SF16">
    <property type="entry name" value="HETEROKARYON INCOMPATIBILITY DOMAIN-CONTAINING PROTEIN"/>
    <property type="match status" value="1"/>
</dbReference>
<protein>
    <submittedName>
        <fullName evidence="1">Uncharacterized protein</fullName>
    </submittedName>
</protein>
<dbReference type="Proteomes" id="UP001327957">
    <property type="component" value="Unassembled WGS sequence"/>
</dbReference>
<organism evidence="1 2">
    <name type="scientific">Colletotrichum tabaci</name>
    <dbReference type="NCBI Taxonomy" id="1209068"/>
    <lineage>
        <taxon>Eukaryota</taxon>
        <taxon>Fungi</taxon>
        <taxon>Dikarya</taxon>
        <taxon>Ascomycota</taxon>
        <taxon>Pezizomycotina</taxon>
        <taxon>Sordariomycetes</taxon>
        <taxon>Hypocreomycetidae</taxon>
        <taxon>Glomerellales</taxon>
        <taxon>Glomerellaceae</taxon>
        <taxon>Colletotrichum</taxon>
        <taxon>Colletotrichum destructivum species complex</taxon>
    </lineage>
</organism>
<accession>A0AAV9SUT5</accession>
<dbReference type="AlphaFoldDB" id="A0AAV9SUT5"/>